<dbReference type="AlphaFoldDB" id="A0A0V1BVZ1"/>
<evidence type="ECO:0000313" key="1">
    <source>
        <dbReference type="EMBL" id="KRY41317.1"/>
    </source>
</evidence>
<dbReference type="OrthoDB" id="6154864at2759"/>
<gene>
    <name evidence="1" type="ORF">T01_6054</name>
</gene>
<feature type="non-terminal residue" evidence="1">
    <location>
        <position position="1"/>
    </location>
</feature>
<protein>
    <submittedName>
        <fullName evidence="1">Uncharacterized protein</fullName>
    </submittedName>
</protein>
<organism evidence="1 2">
    <name type="scientific">Trichinella spiralis</name>
    <name type="common">Trichina worm</name>
    <dbReference type="NCBI Taxonomy" id="6334"/>
    <lineage>
        <taxon>Eukaryota</taxon>
        <taxon>Metazoa</taxon>
        <taxon>Ecdysozoa</taxon>
        <taxon>Nematoda</taxon>
        <taxon>Enoplea</taxon>
        <taxon>Dorylaimia</taxon>
        <taxon>Trichinellida</taxon>
        <taxon>Trichinellidae</taxon>
        <taxon>Trichinella</taxon>
    </lineage>
</organism>
<dbReference type="Proteomes" id="UP000054776">
    <property type="component" value="Unassembled WGS sequence"/>
</dbReference>
<sequence>LPWHTVHKSGSHRSHPLISEHAESCPVNPHAFYHHQQLAELKRLSS</sequence>
<reference evidence="1 2" key="1">
    <citation type="submission" date="2015-01" db="EMBL/GenBank/DDBJ databases">
        <title>Evolution of Trichinella species and genotypes.</title>
        <authorList>
            <person name="Korhonen P.K."/>
            <person name="Edoardo P."/>
            <person name="Giuseppe L.R."/>
            <person name="Gasser R.B."/>
        </authorList>
    </citation>
    <scope>NUCLEOTIDE SEQUENCE [LARGE SCALE GENOMIC DNA]</scope>
    <source>
        <strain evidence="1">ISS3</strain>
    </source>
</reference>
<feature type="non-terminal residue" evidence="1">
    <location>
        <position position="46"/>
    </location>
</feature>
<name>A0A0V1BVZ1_TRISP</name>
<proteinExistence type="predicted"/>
<comment type="caution">
    <text evidence="1">The sequence shown here is derived from an EMBL/GenBank/DDBJ whole genome shotgun (WGS) entry which is preliminary data.</text>
</comment>
<accession>A0A0V1BVZ1</accession>
<dbReference type="EMBL" id="JYDH01000008">
    <property type="protein sequence ID" value="KRY41317.1"/>
    <property type="molecule type" value="Genomic_DNA"/>
</dbReference>
<evidence type="ECO:0000313" key="2">
    <source>
        <dbReference type="Proteomes" id="UP000054776"/>
    </source>
</evidence>
<keyword evidence="2" id="KW-1185">Reference proteome</keyword>